<keyword evidence="4 5" id="KW-0408">Iron</keyword>
<dbReference type="PANTHER" id="PTHR24305:SF226">
    <property type="entry name" value="CYTOCHROME P450 MONOOXYGENASE"/>
    <property type="match status" value="1"/>
</dbReference>
<dbReference type="PRINTS" id="PR00463">
    <property type="entry name" value="EP450I"/>
</dbReference>
<evidence type="ECO:0000313" key="6">
    <source>
        <dbReference type="EMBL" id="RYO83187.1"/>
    </source>
</evidence>
<accession>A0ABY0H768</accession>
<evidence type="ECO:0000256" key="4">
    <source>
        <dbReference type="ARBA" id="ARBA00023004"/>
    </source>
</evidence>
<keyword evidence="5" id="KW-0560">Oxidoreductase</keyword>
<reference evidence="6 7" key="1">
    <citation type="submission" date="2018-06" db="EMBL/GenBank/DDBJ databases">
        <title>Complete Genomes of Monosporascus.</title>
        <authorList>
            <person name="Robinson A.J."/>
            <person name="Natvig D.O."/>
        </authorList>
    </citation>
    <scope>NUCLEOTIDE SEQUENCE [LARGE SCALE GENOMIC DNA]</scope>
    <source>
        <strain evidence="6 7">CBS 609.92</strain>
    </source>
</reference>
<gene>
    <name evidence="6" type="ORF">DL762_006232</name>
</gene>
<comment type="similarity">
    <text evidence="5">Belongs to the cytochrome P450 family.</text>
</comment>
<keyword evidence="2 5" id="KW-0349">Heme</keyword>
<keyword evidence="7" id="KW-1185">Reference proteome</keyword>
<dbReference type="PANTHER" id="PTHR24305">
    <property type="entry name" value="CYTOCHROME P450"/>
    <property type="match status" value="1"/>
</dbReference>
<dbReference type="PRINTS" id="PR00385">
    <property type="entry name" value="P450"/>
</dbReference>
<evidence type="ECO:0000313" key="7">
    <source>
        <dbReference type="Proteomes" id="UP000294003"/>
    </source>
</evidence>
<comment type="cofactor">
    <cofactor evidence="1">
        <name>heme</name>
        <dbReference type="ChEBI" id="CHEBI:30413"/>
    </cofactor>
</comment>
<dbReference type="InterPro" id="IPR001128">
    <property type="entry name" value="Cyt_P450"/>
</dbReference>
<organism evidence="6 7">
    <name type="scientific">Monosporascus cannonballus</name>
    <dbReference type="NCBI Taxonomy" id="155416"/>
    <lineage>
        <taxon>Eukaryota</taxon>
        <taxon>Fungi</taxon>
        <taxon>Dikarya</taxon>
        <taxon>Ascomycota</taxon>
        <taxon>Pezizomycotina</taxon>
        <taxon>Sordariomycetes</taxon>
        <taxon>Xylariomycetidae</taxon>
        <taxon>Xylariales</taxon>
        <taxon>Xylariales incertae sedis</taxon>
        <taxon>Monosporascus</taxon>
    </lineage>
</organism>
<dbReference type="InterPro" id="IPR002401">
    <property type="entry name" value="Cyt_P450_E_grp-I"/>
</dbReference>
<evidence type="ECO:0000256" key="3">
    <source>
        <dbReference type="ARBA" id="ARBA00022723"/>
    </source>
</evidence>
<dbReference type="SUPFAM" id="SSF48264">
    <property type="entry name" value="Cytochrome P450"/>
    <property type="match status" value="1"/>
</dbReference>
<evidence type="ECO:0000256" key="1">
    <source>
        <dbReference type="ARBA" id="ARBA00001971"/>
    </source>
</evidence>
<protein>
    <recommendedName>
        <fullName evidence="8">Cytochrome P450</fullName>
    </recommendedName>
</protein>
<dbReference type="PROSITE" id="PS00086">
    <property type="entry name" value="CYTOCHROME_P450"/>
    <property type="match status" value="1"/>
</dbReference>
<dbReference type="Pfam" id="PF00067">
    <property type="entry name" value="p450"/>
    <property type="match status" value="1"/>
</dbReference>
<evidence type="ECO:0000256" key="2">
    <source>
        <dbReference type="ARBA" id="ARBA00022617"/>
    </source>
</evidence>
<dbReference type="Gene3D" id="1.10.630.10">
    <property type="entry name" value="Cytochrome P450"/>
    <property type="match status" value="1"/>
</dbReference>
<name>A0ABY0H768_9PEZI</name>
<sequence>MQQPLFAKFRAELFLYLRAVMRGKSYLRTVEKMIKTRLANSQHARHDFYSVVADNMKISEKDNVWTSEIWGEAIFFLTAGGDTTSTGLSALFFYLSRNPQCYRRLAEEIRSTFASGADIRGPMLAKCQYLRACFDEALRMSPPIPGTLWREEASEYKRATEPLLVDGHVIPPGTQVGVNAYAIHHNEEYFPEPFKFKPERWLPDSPESRRNNKNAFVPFSAGARGCAGKAMAYLEAGLVIAKTLWYFDFETAPGEIGKVGAAKGRSDEYQLHDIVVSVHDGPYLTFRPRINSVKEFVGKNHSNDEN</sequence>
<evidence type="ECO:0008006" key="8">
    <source>
        <dbReference type="Google" id="ProtNLM"/>
    </source>
</evidence>
<comment type="caution">
    <text evidence="6">The sequence shown here is derived from an EMBL/GenBank/DDBJ whole genome shotgun (WGS) entry which is preliminary data.</text>
</comment>
<dbReference type="InterPro" id="IPR036396">
    <property type="entry name" value="Cyt_P450_sf"/>
</dbReference>
<proteinExistence type="inferred from homology"/>
<dbReference type="Proteomes" id="UP000294003">
    <property type="component" value="Unassembled WGS sequence"/>
</dbReference>
<dbReference type="EMBL" id="QJNS01000194">
    <property type="protein sequence ID" value="RYO83187.1"/>
    <property type="molecule type" value="Genomic_DNA"/>
</dbReference>
<dbReference type="InterPro" id="IPR050121">
    <property type="entry name" value="Cytochrome_P450_monoxygenase"/>
</dbReference>
<keyword evidence="3 5" id="KW-0479">Metal-binding</keyword>
<dbReference type="InterPro" id="IPR017972">
    <property type="entry name" value="Cyt_P450_CS"/>
</dbReference>
<keyword evidence="5" id="KW-0503">Monooxygenase</keyword>
<evidence type="ECO:0000256" key="5">
    <source>
        <dbReference type="RuleBase" id="RU000461"/>
    </source>
</evidence>